<dbReference type="CDD" id="cd01991">
    <property type="entry name" value="Asn_synthase_B_C"/>
    <property type="match status" value="1"/>
</dbReference>
<organism evidence="6 7">
    <name type="scientific">Streptomyces roseirectus</name>
    <dbReference type="NCBI Taxonomy" id="2768066"/>
    <lineage>
        <taxon>Bacteria</taxon>
        <taxon>Bacillati</taxon>
        <taxon>Actinomycetota</taxon>
        <taxon>Actinomycetes</taxon>
        <taxon>Kitasatosporales</taxon>
        <taxon>Streptomycetaceae</taxon>
        <taxon>Streptomyces</taxon>
    </lineage>
</organism>
<dbReference type="KEGG" id="sroi:IAG44_09825"/>
<dbReference type="PANTHER" id="PTHR43284:SF1">
    <property type="entry name" value="ASPARAGINE SYNTHETASE"/>
    <property type="match status" value="1"/>
</dbReference>
<keyword evidence="7" id="KW-1185">Reference proteome</keyword>
<dbReference type="InterPro" id="IPR014729">
    <property type="entry name" value="Rossmann-like_a/b/a_fold"/>
</dbReference>
<proteinExistence type="predicted"/>
<keyword evidence="3" id="KW-0061">Asparagine biosynthesis</keyword>
<dbReference type="Gene3D" id="3.60.20.10">
    <property type="entry name" value="Glutamine Phosphoribosylpyrophosphate, subunit 1, domain 1"/>
    <property type="match status" value="1"/>
</dbReference>
<dbReference type="InterPro" id="IPR001962">
    <property type="entry name" value="Asn_synthase"/>
</dbReference>
<dbReference type="RefSeq" id="WP_187746752.1">
    <property type="nucleotide sequence ID" value="NZ_CP060828.1"/>
</dbReference>
<evidence type="ECO:0000256" key="1">
    <source>
        <dbReference type="ARBA" id="ARBA00005187"/>
    </source>
</evidence>
<dbReference type="Proteomes" id="UP000516052">
    <property type="component" value="Chromosome"/>
</dbReference>
<evidence type="ECO:0000256" key="4">
    <source>
        <dbReference type="ARBA" id="ARBA00048741"/>
    </source>
</evidence>
<dbReference type="AlphaFoldDB" id="A0A7H0IA97"/>
<gene>
    <name evidence="6" type="ORF">IAG44_09825</name>
</gene>
<dbReference type="Pfam" id="PF13537">
    <property type="entry name" value="GATase_7"/>
    <property type="match status" value="1"/>
</dbReference>
<evidence type="ECO:0000313" key="6">
    <source>
        <dbReference type="EMBL" id="QNP69713.1"/>
    </source>
</evidence>
<dbReference type="EMBL" id="CP060828">
    <property type="protein sequence ID" value="QNP69713.1"/>
    <property type="molecule type" value="Genomic_DNA"/>
</dbReference>
<feature type="domain" description="Glutamine amidotransferase type-2" evidence="5">
    <location>
        <begin position="1"/>
        <end position="197"/>
    </location>
</feature>
<dbReference type="GO" id="GO:0004066">
    <property type="term" value="F:asparagine synthase (glutamine-hydrolyzing) activity"/>
    <property type="evidence" value="ECO:0007669"/>
    <property type="project" value="UniProtKB-EC"/>
</dbReference>
<dbReference type="PANTHER" id="PTHR43284">
    <property type="entry name" value="ASPARAGINE SYNTHETASE (GLUTAMINE-HYDROLYZING)"/>
    <property type="match status" value="1"/>
</dbReference>
<comment type="catalytic activity">
    <reaction evidence="4">
        <text>L-aspartate + L-glutamine + ATP + H2O = L-asparagine + L-glutamate + AMP + diphosphate + H(+)</text>
        <dbReference type="Rhea" id="RHEA:12228"/>
        <dbReference type="ChEBI" id="CHEBI:15377"/>
        <dbReference type="ChEBI" id="CHEBI:15378"/>
        <dbReference type="ChEBI" id="CHEBI:29985"/>
        <dbReference type="ChEBI" id="CHEBI:29991"/>
        <dbReference type="ChEBI" id="CHEBI:30616"/>
        <dbReference type="ChEBI" id="CHEBI:33019"/>
        <dbReference type="ChEBI" id="CHEBI:58048"/>
        <dbReference type="ChEBI" id="CHEBI:58359"/>
        <dbReference type="ChEBI" id="CHEBI:456215"/>
        <dbReference type="EC" id="6.3.5.4"/>
    </reaction>
</comment>
<dbReference type="PROSITE" id="PS51278">
    <property type="entry name" value="GATASE_TYPE_2"/>
    <property type="match status" value="1"/>
</dbReference>
<protein>
    <recommendedName>
        <fullName evidence="2">asparagine synthase (glutamine-hydrolyzing)</fullName>
        <ecNumber evidence="2">6.3.5.4</ecNumber>
    </recommendedName>
</protein>
<dbReference type="SUPFAM" id="SSF52402">
    <property type="entry name" value="Adenine nucleotide alpha hydrolases-like"/>
    <property type="match status" value="1"/>
</dbReference>
<dbReference type="Gene3D" id="3.40.50.620">
    <property type="entry name" value="HUPs"/>
    <property type="match status" value="1"/>
</dbReference>
<dbReference type="Pfam" id="PF00733">
    <property type="entry name" value="Asn_synthase"/>
    <property type="match status" value="1"/>
</dbReference>
<evidence type="ECO:0000256" key="3">
    <source>
        <dbReference type="ARBA" id="ARBA00022888"/>
    </source>
</evidence>
<dbReference type="GO" id="GO:0006529">
    <property type="term" value="P:asparagine biosynthetic process"/>
    <property type="evidence" value="ECO:0007669"/>
    <property type="project" value="UniProtKB-KW"/>
</dbReference>
<accession>A0A7H0IA97</accession>
<dbReference type="InterPro" id="IPR051786">
    <property type="entry name" value="ASN_synthetase/amidase"/>
</dbReference>
<sequence>MSELAGWVDFERTLPEGREAVVAMTRALRAGDAGGGRLWGGPGAVLGVRSGVDPAVEGDSLGTVAAVAFAGQCDNRAELPRAGTDAQAVLLSWLATGPAGADRPRGSYAFAVWEPRAAELTLVRDRLGTRPLYWARTPTGVVFASRPDALFAHPELRPRLDADALRTVLAGINVPGRTVFGDVYEVPPGHLVRFTAAGHTVHRYWRPEAAEHSDDVATTAVRVRELLAGAVAEHTGRAGTRVGSLMSGGLDSSALAALLAAGAEGPVPTFAVDYQGYEENFRPHIVRPQPDSPFVRDMAAHLGSDHTDVVLTTGDLTRPELWTHLVTELDQPRLFADTEPSMARLYAAVGGRVDTLLSGEGADELFGGFPWFHHPRWAQAPDFPWTPTTDELVGTLFAPAMKELEVRTFRADHYATALAEIPGLPGEDPLERRMREVVYLFTTRFLPEQLDRAHRFGAAAGLDVRLPFCDHRLVQYALNIPWSTKTSDGWEKSTLRAAVADLLPASVLQRRKSGYPMTHDDGYDATLRTRLAALPADAPVRPLLDPAALHAPRLSRTELELALKVNGWLERYGLTLPG</sequence>
<dbReference type="SUPFAM" id="SSF56235">
    <property type="entry name" value="N-terminal nucleophile aminohydrolases (Ntn hydrolases)"/>
    <property type="match status" value="1"/>
</dbReference>
<dbReference type="GO" id="GO:0005829">
    <property type="term" value="C:cytosol"/>
    <property type="evidence" value="ECO:0007669"/>
    <property type="project" value="TreeGrafter"/>
</dbReference>
<evidence type="ECO:0000313" key="7">
    <source>
        <dbReference type="Proteomes" id="UP000516052"/>
    </source>
</evidence>
<dbReference type="InterPro" id="IPR029055">
    <property type="entry name" value="Ntn_hydrolases_N"/>
</dbReference>
<evidence type="ECO:0000256" key="2">
    <source>
        <dbReference type="ARBA" id="ARBA00012737"/>
    </source>
</evidence>
<evidence type="ECO:0000259" key="5">
    <source>
        <dbReference type="PROSITE" id="PS51278"/>
    </source>
</evidence>
<dbReference type="InterPro" id="IPR017932">
    <property type="entry name" value="GATase_2_dom"/>
</dbReference>
<reference evidence="6 7" key="1">
    <citation type="submission" date="2020-08" db="EMBL/GenBank/DDBJ databases">
        <title>A novel species.</title>
        <authorList>
            <person name="Gao J."/>
        </authorList>
    </citation>
    <scope>NUCLEOTIDE SEQUENCE [LARGE SCALE GENOMIC DNA]</scope>
    <source>
        <strain evidence="6 7">CRXT-G-22</strain>
    </source>
</reference>
<keyword evidence="3" id="KW-0028">Amino-acid biosynthesis</keyword>
<dbReference type="EC" id="6.3.5.4" evidence="2"/>
<name>A0A7H0IA97_9ACTN</name>
<comment type="pathway">
    <text evidence="1">Amino-acid biosynthesis; L-asparagine biosynthesis; L-asparagine from L-aspartate (L-Gln route): step 1/1.</text>
</comment>